<dbReference type="RefSeq" id="WP_379722595.1">
    <property type="nucleotide sequence ID" value="NZ_JBHRYJ010000001.1"/>
</dbReference>
<protein>
    <submittedName>
        <fullName evidence="3">YHS domain-containing protein</fullName>
    </submittedName>
</protein>
<feature type="region of interest" description="Disordered" evidence="1">
    <location>
        <begin position="77"/>
        <end position="97"/>
    </location>
</feature>
<evidence type="ECO:0000259" key="2">
    <source>
        <dbReference type="SMART" id="SM00746"/>
    </source>
</evidence>
<dbReference type="InterPro" id="IPR007029">
    <property type="entry name" value="YHS_dom"/>
</dbReference>
<sequence>MQLQLQEMLSMSTPDFTSKAWFSIDELQRAFERRMTATDPVCGKQIDIESAVAQEDHNGWMHFFCSTVCQNRYRQNPQHYTGQTKPFPVYPSDEVGS</sequence>
<accession>A0ABV7VBY8</accession>
<comment type="caution">
    <text evidence="3">The sequence shown here is derived from an EMBL/GenBank/DDBJ whole genome shotgun (WGS) entry which is preliminary data.</text>
</comment>
<keyword evidence="4" id="KW-1185">Reference proteome</keyword>
<dbReference type="SMART" id="SM00746">
    <property type="entry name" value="TRASH"/>
    <property type="match status" value="1"/>
</dbReference>
<evidence type="ECO:0000313" key="4">
    <source>
        <dbReference type="Proteomes" id="UP001595711"/>
    </source>
</evidence>
<feature type="domain" description="TRASH" evidence="2">
    <location>
        <begin position="39"/>
        <end position="77"/>
    </location>
</feature>
<dbReference type="EMBL" id="JBHRYJ010000001">
    <property type="protein sequence ID" value="MFC3674951.1"/>
    <property type="molecule type" value="Genomic_DNA"/>
</dbReference>
<evidence type="ECO:0000256" key="1">
    <source>
        <dbReference type="SAM" id="MobiDB-lite"/>
    </source>
</evidence>
<dbReference type="Pfam" id="PF04945">
    <property type="entry name" value="YHS"/>
    <property type="match status" value="1"/>
</dbReference>
<dbReference type="Gene3D" id="1.10.620.20">
    <property type="entry name" value="Ribonucleotide Reductase, subunit A"/>
    <property type="match status" value="1"/>
</dbReference>
<name>A0ABV7VBY8_9PROT</name>
<evidence type="ECO:0000313" key="3">
    <source>
        <dbReference type="EMBL" id="MFC3674951.1"/>
    </source>
</evidence>
<dbReference type="InterPro" id="IPR009078">
    <property type="entry name" value="Ferritin-like_SF"/>
</dbReference>
<proteinExistence type="predicted"/>
<dbReference type="InterPro" id="IPR012348">
    <property type="entry name" value="RNR-like"/>
</dbReference>
<organism evidence="3 4">
    <name type="scientific">Ferrovibrio xuzhouensis</name>
    <dbReference type="NCBI Taxonomy" id="1576914"/>
    <lineage>
        <taxon>Bacteria</taxon>
        <taxon>Pseudomonadati</taxon>
        <taxon>Pseudomonadota</taxon>
        <taxon>Alphaproteobacteria</taxon>
        <taxon>Rhodospirillales</taxon>
        <taxon>Rhodospirillaceae</taxon>
        <taxon>Ferrovibrio</taxon>
    </lineage>
</organism>
<gene>
    <name evidence="3" type="ORF">ACFOOQ_05300</name>
</gene>
<dbReference type="InterPro" id="IPR011017">
    <property type="entry name" value="TRASH_dom"/>
</dbReference>
<dbReference type="Proteomes" id="UP001595711">
    <property type="component" value="Unassembled WGS sequence"/>
</dbReference>
<reference evidence="4" key="1">
    <citation type="journal article" date="2019" name="Int. J. Syst. Evol. Microbiol.">
        <title>The Global Catalogue of Microorganisms (GCM) 10K type strain sequencing project: providing services to taxonomists for standard genome sequencing and annotation.</title>
        <authorList>
            <consortium name="The Broad Institute Genomics Platform"/>
            <consortium name="The Broad Institute Genome Sequencing Center for Infectious Disease"/>
            <person name="Wu L."/>
            <person name="Ma J."/>
        </authorList>
    </citation>
    <scope>NUCLEOTIDE SEQUENCE [LARGE SCALE GENOMIC DNA]</scope>
    <source>
        <strain evidence="4">KCTC 42182</strain>
    </source>
</reference>
<dbReference type="SUPFAM" id="SSF47240">
    <property type="entry name" value="Ferritin-like"/>
    <property type="match status" value="1"/>
</dbReference>